<dbReference type="PANTHER" id="PTHR11306">
    <property type="entry name" value="NIEMANN PICK TYPE C2 PROTEIN NPC2-RELATED"/>
    <property type="match status" value="1"/>
</dbReference>
<reference evidence="7" key="1">
    <citation type="submission" date="2025-08" db="UniProtKB">
        <authorList>
            <consortium name="RefSeq"/>
        </authorList>
    </citation>
    <scope>IDENTIFICATION</scope>
    <source>
        <tissue evidence="7">Gonads</tissue>
    </source>
</reference>
<dbReference type="GO" id="GO:0032934">
    <property type="term" value="F:sterol binding"/>
    <property type="evidence" value="ECO:0007669"/>
    <property type="project" value="InterPro"/>
</dbReference>
<accession>A0A1S3IPE1</accession>
<evidence type="ECO:0000256" key="1">
    <source>
        <dbReference type="ARBA" id="ARBA00004613"/>
    </source>
</evidence>
<protein>
    <submittedName>
        <fullName evidence="7">Epididymal secretory protein E1</fullName>
    </submittedName>
</protein>
<dbReference type="Gene3D" id="2.60.40.770">
    <property type="match status" value="1"/>
</dbReference>
<feature type="chain" id="PRO_5010237339" evidence="4">
    <location>
        <begin position="19"/>
        <end position="151"/>
    </location>
</feature>
<dbReference type="AlphaFoldDB" id="A0A1S3IPE1"/>
<feature type="domain" description="MD-2-related lipid-recognition" evidence="5">
    <location>
        <begin position="23"/>
        <end position="147"/>
    </location>
</feature>
<keyword evidence="6" id="KW-1185">Reference proteome</keyword>
<sequence>MKKNFAVIFAVVAAVLKAELIDYKDCGSKGAVLHSVYLHPCSKLPCTLQRGQNYSVNVNFTAEANIGELTSVAHALFEDMSVPWPLPDSNSCHSMNGPGCPLVTGHVYSTSISINVPQVIPQVRLVIKLEMVTTENLHEVFCLVFPAILQD</sequence>
<evidence type="ECO:0000259" key="5">
    <source>
        <dbReference type="SMART" id="SM00737"/>
    </source>
</evidence>
<comment type="similarity">
    <text evidence="2">Belongs to the NPC2 family.</text>
</comment>
<dbReference type="InParanoid" id="A0A1S3IPE1"/>
<dbReference type="InterPro" id="IPR014756">
    <property type="entry name" value="Ig_E-set"/>
</dbReference>
<feature type="signal peptide" evidence="4">
    <location>
        <begin position="1"/>
        <end position="18"/>
    </location>
</feature>
<organism evidence="6 7">
    <name type="scientific">Lingula anatina</name>
    <name type="common">Brachiopod</name>
    <name type="synonym">Lingula unguis</name>
    <dbReference type="NCBI Taxonomy" id="7574"/>
    <lineage>
        <taxon>Eukaryota</taxon>
        <taxon>Metazoa</taxon>
        <taxon>Spiralia</taxon>
        <taxon>Lophotrochozoa</taxon>
        <taxon>Brachiopoda</taxon>
        <taxon>Linguliformea</taxon>
        <taxon>Lingulata</taxon>
        <taxon>Lingulida</taxon>
        <taxon>Linguloidea</taxon>
        <taxon>Lingulidae</taxon>
        <taxon>Lingula</taxon>
    </lineage>
</organism>
<dbReference type="Pfam" id="PF02221">
    <property type="entry name" value="E1_DerP2_DerF2"/>
    <property type="match status" value="1"/>
</dbReference>
<dbReference type="InterPro" id="IPR003172">
    <property type="entry name" value="ML_dom"/>
</dbReference>
<dbReference type="GO" id="GO:0005576">
    <property type="term" value="C:extracellular region"/>
    <property type="evidence" value="ECO:0007669"/>
    <property type="project" value="UniProtKB-SubCell"/>
</dbReference>
<comment type="subcellular location">
    <subcellularLocation>
        <location evidence="1">Secreted</location>
    </subcellularLocation>
</comment>
<dbReference type="Proteomes" id="UP000085678">
    <property type="component" value="Unplaced"/>
</dbReference>
<dbReference type="KEGG" id="lak:106166156"/>
<keyword evidence="4" id="KW-0732">Signal</keyword>
<dbReference type="GeneID" id="106166156"/>
<name>A0A1S3IPE1_LINAN</name>
<proteinExistence type="inferred from homology"/>
<evidence type="ECO:0000313" key="7">
    <source>
        <dbReference type="RefSeq" id="XP_013400077.1"/>
    </source>
</evidence>
<keyword evidence="3" id="KW-0964">Secreted</keyword>
<evidence type="ECO:0000313" key="6">
    <source>
        <dbReference type="Proteomes" id="UP000085678"/>
    </source>
</evidence>
<evidence type="ECO:0000256" key="4">
    <source>
        <dbReference type="SAM" id="SignalP"/>
    </source>
</evidence>
<gene>
    <name evidence="7" type="primary">LOC106166156</name>
</gene>
<dbReference type="FunFam" id="2.60.40.770:FF:000001">
    <property type="entry name" value="NPC intracellular cholesterol transporter 2"/>
    <property type="match status" value="1"/>
</dbReference>
<evidence type="ECO:0000256" key="3">
    <source>
        <dbReference type="ARBA" id="ARBA00022525"/>
    </source>
</evidence>
<dbReference type="InterPro" id="IPR039670">
    <property type="entry name" value="NPC2-like"/>
</dbReference>
<dbReference type="SUPFAM" id="SSF81296">
    <property type="entry name" value="E set domains"/>
    <property type="match status" value="1"/>
</dbReference>
<dbReference type="STRING" id="7574.A0A1S3IPE1"/>
<dbReference type="GO" id="GO:0015918">
    <property type="term" value="P:sterol transport"/>
    <property type="evidence" value="ECO:0007669"/>
    <property type="project" value="InterPro"/>
</dbReference>
<dbReference type="RefSeq" id="XP_013400077.1">
    <property type="nucleotide sequence ID" value="XM_013544623.1"/>
</dbReference>
<dbReference type="OMA" id="DSEPCVF"/>
<evidence type="ECO:0000256" key="2">
    <source>
        <dbReference type="ARBA" id="ARBA00006370"/>
    </source>
</evidence>
<dbReference type="PANTHER" id="PTHR11306:SF68">
    <property type="entry name" value="NPC INTRACELLULAR CHOLESTEROL TRANSPORTER 2"/>
    <property type="match status" value="1"/>
</dbReference>
<dbReference type="SMART" id="SM00737">
    <property type="entry name" value="ML"/>
    <property type="match status" value="1"/>
</dbReference>
<dbReference type="OrthoDB" id="6489092at2759"/>